<evidence type="ECO:0000313" key="1">
    <source>
        <dbReference type="EMBL" id="KIJ46960.1"/>
    </source>
</evidence>
<dbReference type="Proteomes" id="UP000054279">
    <property type="component" value="Unassembled WGS sequence"/>
</dbReference>
<proteinExistence type="predicted"/>
<reference evidence="1 2" key="1">
    <citation type="submission" date="2014-06" db="EMBL/GenBank/DDBJ databases">
        <title>Evolutionary Origins and Diversification of the Mycorrhizal Mutualists.</title>
        <authorList>
            <consortium name="DOE Joint Genome Institute"/>
            <consortium name="Mycorrhizal Genomics Consortium"/>
            <person name="Kohler A."/>
            <person name="Kuo A."/>
            <person name="Nagy L.G."/>
            <person name="Floudas D."/>
            <person name="Copeland A."/>
            <person name="Barry K.W."/>
            <person name="Cichocki N."/>
            <person name="Veneault-Fourrey C."/>
            <person name="LaButti K."/>
            <person name="Lindquist E.A."/>
            <person name="Lipzen A."/>
            <person name="Lundell T."/>
            <person name="Morin E."/>
            <person name="Murat C."/>
            <person name="Riley R."/>
            <person name="Ohm R."/>
            <person name="Sun H."/>
            <person name="Tunlid A."/>
            <person name="Henrissat B."/>
            <person name="Grigoriev I.V."/>
            <person name="Hibbett D.S."/>
            <person name="Martin F."/>
        </authorList>
    </citation>
    <scope>NUCLEOTIDE SEQUENCE [LARGE SCALE GENOMIC DNA]</scope>
    <source>
        <strain evidence="1 2">SS14</strain>
    </source>
</reference>
<dbReference type="AlphaFoldDB" id="A0A0C9UV81"/>
<keyword evidence="2" id="KW-1185">Reference proteome</keyword>
<dbReference type="EMBL" id="KN837104">
    <property type="protein sequence ID" value="KIJ46960.1"/>
    <property type="molecule type" value="Genomic_DNA"/>
</dbReference>
<name>A0A0C9UV81_SPHS4</name>
<protein>
    <submittedName>
        <fullName evidence="1">Uncharacterized protein</fullName>
    </submittedName>
</protein>
<accession>A0A0C9UV81</accession>
<gene>
    <name evidence="1" type="ORF">M422DRAFT_249232</name>
</gene>
<evidence type="ECO:0000313" key="2">
    <source>
        <dbReference type="Proteomes" id="UP000054279"/>
    </source>
</evidence>
<dbReference type="HOGENOM" id="CLU_2224863_0_0_1"/>
<organism evidence="1 2">
    <name type="scientific">Sphaerobolus stellatus (strain SS14)</name>
    <dbReference type="NCBI Taxonomy" id="990650"/>
    <lineage>
        <taxon>Eukaryota</taxon>
        <taxon>Fungi</taxon>
        <taxon>Dikarya</taxon>
        <taxon>Basidiomycota</taxon>
        <taxon>Agaricomycotina</taxon>
        <taxon>Agaricomycetes</taxon>
        <taxon>Phallomycetidae</taxon>
        <taxon>Geastrales</taxon>
        <taxon>Sphaerobolaceae</taxon>
        <taxon>Sphaerobolus</taxon>
    </lineage>
</organism>
<sequence>MVWDYHNMNNQLEKLNIVLPKRDNDNGDDDESPLFDMINIMRDNIIKQADLDSYNQVRDPVLPYDEAPPSGTPDMEMEVPAIVGTSGTLHTESTMNADLELEDLYA</sequence>